<dbReference type="OrthoDB" id="6417021at2759"/>
<evidence type="ECO:0000256" key="1">
    <source>
        <dbReference type="ARBA" id="ARBA00034736"/>
    </source>
</evidence>
<dbReference type="STRING" id="1890683.A0A427YUF6"/>
<dbReference type="Proteomes" id="UP000279259">
    <property type="component" value="Unassembled WGS sequence"/>
</dbReference>
<protein>
    <submittedName>
        <fullName evidence="3">Uncharacterized protein</fullName>
    </submittedName>
</protein>
<reference evidence="3 4" key="1">
    <citation type="submission" date="2018-11" db="EMBL/GenBank/DDBJ databases">
        <title>Genome sequence of Saitozyma podzolica DSM 27192.</title>
        <authorList>
            <person name="Aliyu H."/>
            <person name="Gorte O."/>
            <person name="Ochsenreither K."/>
        </authorList>
    </citation>
    <scope>NUCLEOTIDE SEQUENCE [LARGE SCALE GENOMIC DNA]</scope>
    <source>
        <strain evidence="3 4">DSM 27192</strain>
    </source>
</reference>
<dbReference type="GO" id="GO:0005634">
    <property type="term" value="C:nucleus"/>
    <property type="evidence" value="ECO:0007669"/>
    <property type="project" value="TreeGrafter"/>
</dbReference>
<dbReference type="Pfam" id="PF10521">
    <property type="entry name" value="Tti2"/>
    <property type="match status" value="1"/>
</dbReference>
<dbReference type="PANTHER" id="PTHR32226:SF2">
    <property type="entry name" value="TELO2-INTERACTING PROTEIN 2"/>
    <property type="match status" value="1"/>
</dbReference>
<accession>A0A427YUF6</accession>
<comment type="caution">
    <text evidence="3">The sequence shown here is derived from an EMBL/GenBank/DDBJ whole genome shotgun (WGS) entry which is preliminary data.</text>
</comment>
<evidence type="ECO:0000313" key="3">
    <source>
        <dbReference type="EMBL" id="RSH94768.1"/>
    </source>
</evidence>
<dbReference type="GO" id="GO:0005829">
    <property type="term" value="C:cytosol"/>
    <property type="evidence" value="ECO:0007669"/>
    <property type="project" value="TreeGrafter"/>
</dbReference>
<dbReference type="PANTHER" id="PTHR32226">
    <property type="entry name" value="TELO2-INTERACTING PROTEIN 2"/>
    <property type="match status" value="1"/>
</dbReference>
<evidence type="ECO:0000256" key="2">
    <source>
        <dbReference type="SAM" id="MobiDB-lite"/>
    </source>
</evidence>
<feature type="region of interest" description="Disordered" evidence="2">
    <location>
        <begin position="1"/>
        <end position="23"/>
    </location>
</feature>
<evidence type="ECO:0000313" key="4">
    <source>
        <dbReference type="Proteomes" id="UP000279259"/>
    </source>
</evidence>
<dbReference type="EMBL" id="RSCD01000002">
    <property type="protein sequence ID" value="RSH94768.1"/>
    <property type="molecule type" value="Genomic_DNA"/>
</dbReference>
<dbReference type="GO" id="GO:0110078">
    <property type="term" value="C:TTT Hsp90 cochaperone complex"/>
    <property type="evidence" value="ECO:0007669"/>
    <property type="project" value="InterPro"/>
</dbReference>
<gene>
    <name evidence="3" type="ORF">EHS25_004574</name>
</gene>
<proteinExistence type="inferred from homology"/>
<keyword evidence="4" id="KW-1185">Reference proteome</keyword>
<name>A0A427YUF6_9TREE</name>
<dbReference type="AlphaFoldDB" id="A0A427YUF6"/>
<comment type="similarity">
    <text evidence="1">Belongs to the TTI2 family.</text>
</comment>
<sequence>MAIVEEVSEENHTGRPGPSSAGELLPVVQELSKRLALPEDLLPSFLSEDKPSAALEIYKDHAISVLRQIRSHVGTSAWGGLSLENQAMVMLDVTRLYGSDPWTSQDIKRTIDEISHSMDRPAIAFHLLTHPIRTWFANPHPMLNPETARAMTRPAGGSDAMMDFHDAPSQPWKQAAAWGCHNVLRWSVSQLDAGQVEARIGVILPPTLTLMDDWEPPWRGRGVSVMESWVHQLDSTTMKRMGMDRLLLNSLLHTLELHPSPPLPHVMPATLRLIERNSGGAKKAEILAEVMQKAIVSGWTYAPSGQEGRAVLVEIAKEVEQMCDVLGTGIARWLKASPSPDQE</sequence>
<dbReference type="InterPro" id="IPR018870">
    <property type="entry name" value="Tti2"/>
</dbReference>
<organism evidence="3 4">
    <name type="scientific">Saitozyma podzolica</name>
    <dbReference type="NCBI Taxonomy" id="1890683"/>
    <lineage>
        <taxon>Eukaryota</taxon>
        <taxon>Fungi</taxon>
        <taxon>Dikarya</taxon>
        <taxon>Basidiomycota</taxon>
        <taxon>Agaricomycotina</taxon>
        <taxon>Tremellomycetes</taxon>
        <taxon>Tremellales</taxon>
        <taxon>Trimorphomycetaceae</taxon>
        <taxon>Saitozyma</taxon>
    </lineage>
</organism>